<evidence type="ECO:0000313" key="2">
    <source>
        <dbReference type="EMBL" id="EXA41090.1"/>
    </source>
</evidence>
<proteinExistence type="predicted"/>
<dbReference type="EMBL" id="JH650973">
    <property type="protein sequence ID" value="EXA41090.1"/>
    <property type="molecule type" value="Genomic_DNA"/>
</dbReference>
<feature type="compositionally biased region" description="Polar residues" evidence="1">
    <location>
        <begin position="12"/>
        <end position="22"/>
    </location>
</feature>
<dbReference type="HOGENOM" id="CLU_2171168_0_0_1"/>
<sequence>MTSSLLMERPQASMSSDLSHTPTAGLDCDQGAIKKMPAPHVAVEHKTRLPQCKGKGSQCMKGYALDYFRFGKGLERYAKRKHINVTALAITIWLRTSTSVAATAMHMDQM</sequence>
<reference evidence="2" key="2">
    <citation type="submission" date="2012-05" db="EMBL/GenBank/DDBJ databases">
        <title>Annotation of the Genome Sequence of Fusarium oxysporum HDV247.</title>
        <authorList>
            <consortium name="The Broad Institute Genomics Platform"/>
            <person name="Ma L.-J."/>
            <person name="Corby-Kistler H."/>
            <person name="Broz K."/>
            <person name="Gale L.R."/>
            <person name="Jonkers W."/>
            <person name="O'Donnell K."/>
            <person name="Ploetz R."/>
            <person name="Steinberg C."/>
            <person name="Schwartz D.C."/>
            <person name="VanEtten H."/>
            <person name="Zhou S."/>
            <person name="Young S.K."/>
            <person name="Zeng Q."/>
            <person name="Gargeya S."/>
            <person name="Fitzgerald M."/>
            <person name="Abouelleil A."/>
            <person name="Alvarado L."/>
            <person name="Chapman S.B."/>
            <person name="Gainer-Dewar J."/>
            <person name="Goldberg J."/>
            <person name="Griggs A."/>
            <person name="Gujja S."/>
            <person name="Hansen M."/>
            <person name="Howarth C."/>
            <person name="Imamovic A."/>
            <person name="Ireland A."/>
            <person name="Larimer J."/>
            <person name="McCowan C."/>
            <person name="Murphy C."/>
            <person name="Pearson M."/>
            <person name="Poon T.W."/>
            <person name="Priest M."/>
            <person name="Roberts A."/>
            <person name="Saif S."/>
            <person name="Shea T."/>
            <person name="Sykes S."/>
            <person name="Wortman J."/>
            <person name="Nusbaum C."/>
            <person name="Birren B."/>
        </authorList>
    </citation>
    <scope>NUCLEOTIDE SEQUENCE</scope>
    <source>
        <strain evidence="2">HDV247</strain>
    </source>
</reference>
<dbReference type="Proteomes" id="UP000030751">
    <property type="component" value="Unassembled WGS sequence"/>
</dbReference>
<accession>W9PMT7</accession>
<name>W9PMT7_FUSOX</name>
<reference evidence="2" key="1">
    <citation type="submission" date="2011-10" db="EMBL/GenBank/DDBJ databases">
        <title>The Genome Sequence of Fusarium oxysporum HDV247.</title>
        <authorList>
            <consortium name="The Broad Institute Genome Sequencing Platform"/>
            <person name="Ma L.-J."/>
            <person name="Gale L.R."/>
            <person name="Schwartz D.C."/>
            <person name="Zhou S."/>
            <person name="Corby-Kistler H."/>
            <person name="Young S.K."/>
            <person name="Zeng Q."/>
            <person name="Gargeya S."/>
            <person name="Fitzgerald M."/>
            <person name="Haas B."/>
            <person name="Abouelleil A."/>
            <person name="Alvarado L."/>
            <person name="Arachchi H.M."/>
            <person name="Berlin A."/>
            <person name="Brown A."/>
            <person name="Chapman S.B."/>
            <person name="Chen Z."/>
            <person name="Dunbar C."/>
            <person name="Freedman E."/>
            <person name="Gearin G."/>
            <person name="Goldberg J."/>
            <person name="Griggs A."/>
            <person name="Gujja S."/>
            <person name="Heiman D."/>
            <person name="Howarth C."/>
            <person name="Larson L."/>
            <person name="Lui A."/>
            <person name="MacDonald P.J.P."/>
            <person name="Montmayeur A."/>
            <person name="Murphy C."/>
            <person name="Neiman D."/>
            <person name="Pearson M."/>
            <person name="Priest M."/>
            <person name="Roberts A."/>
            <person name="Saif S."/>
            <person name="Shea T."/>
            <person name="Shenoy N."/>
            <person name="Sisk P."/>
            <person name="Stolte C."/>
            <person name="Sykes S."/>
            <person name="Wortman J."/>
            <person name="Nusbaum C."/>
            <person name="Birren B."/>
        </authorList>
    </citation>
    <scope>NUCLEOTIDE SEQUENCE [LARGE SCALE GENOMIC DNA]</scope>
    <source>
        <strain evidence="2">HDV247</strain>
    </source>
</reference>
<feature type="region of interest" description="Disordered" evidence="1">
    <location>
        <begin position="1"/>
        <end position="30"/>
    </location>
</feature>
<organism evidence="2">
    <name type="scientific">Fusarium oxysporum f. sp. pisi HDV247</name>
    <dbReference type="NCBI Taxonomy" id="1080344"/>
    <lineage>
        <taxon>Eukaryota</taxon>
        <taxon>Fungi</taxon>
        <taxon>Dikarya</taxon>
        <taxon>Ascomycota</taxon>
        <taxon>Pezizomycotina</taxon>
        <taxon>Sordariomycetes</taxon>
        <taxon>Hypocreomycetidae</taxon>
        <taxon>Hypocreales</taxon>
        <taxon>Nectriaceae</taxon>
        <taxon>Fusarium</taxon>
        <taxon>Fusarium oxysporum species complex</taxon>
    </lineage>
</organism>
<protein>
    <submittedName>
        <fullName evidence="2">Uncharacterized protein</fullName>
    </submittedName>
</protein>
<gene>
    <name evidence="2" type="ORF">FOVG_09648</name>
</gene>
<dbReference type="AlphaFoldDB" id="W9PMT7"/>
<evidence type="ECO:0000256" key="1">
    <source>
        <dbReference type="SAM" id="MobiDB-lite"/>
    </source>
</evidence>